<dbReference type="PANTHER" id="PTHR19288">
    <property type="entry name" value="4-NITROPHENYLPHOSPHATASE-RELATED"/>
    <property type="match status" value="1"/>
</dbReference>
<dbReference type="InterPro" id="IPR006439">
    <property type="entry name" value="HAD-SF_hydro_IA"/>
</dbReference>
<dbReference type="RefSeq" id="WP_138787602.1">
    <property type="nucleotide sequence ID" value="NZ_JBHTGQ010000002.1"/>
</dbReference>
<dbReference type="InterPro" id="IPR010021">
    <property type="entry name" value="PGPP1/Gep4"/>
</dbReference>
<proteinExistence type="predicted"/>
<keyword evidence="2" id="KW-1185">Reference proteome</keyword>
<comment type="caution">
    <text evidence="1">The sequence shown here is derived from an EMBL/GenBank/DDBJ whole genome shotgun (WGS) entry which is preliminary data.</text>
</comment>
<dbReference type="InterPro" id="IPR027706">
    <property type="entry name" value="PGP_Pase"/>
</dbReference>
<dbReference type="Gene3D" id="3.40.50.1000">
    <property type="entry name" value="HAD superfamily/HAD-like"/>
    <property type="match status" value="1"/>
</dbReference>
<dbReference type="NCBIfam" id="TIGR01668">
    <property type="entry name" value="YqeG_hyp_ppase"/>
    <property type="match status" value="1"/>
</dbReference>
<dbReference type="SUPFAM" id="SSF56784">
    <property type="entry name" value="HAD-like"/>
    <property type="match status" value="1"/>
</dbReference>
<evidence type="ECO:0000313" key="2">
    <source>
        <dbReference type="Proteomes" id="UP001596528"/>
    </source>
</evidence>
<dbReference type="NCBIfam" id="TIGR01509">
    <property type="entry name" value="HAD-SF-IA-v3"/>
    <property type="match status" value="1"/>
</dbReference>
<protein>
    <submittedName>
        <fullName evidence="1">YqeG family HAD IIIA-type phosphatase</fullName>
    </submittedName>
</protein>
<dbReference type="InterPro" id="IPR036412">
    <property type="entry name" value="HAD-like_sf"/>
</dbReference>
<dbReference type="Pfam" id="PF13242">
    <property type="entry name" value="Hydrolase_like"/>
    <property type="match status" value="1"/>
</dbReference>
<dbReference type="InterPro" id="IPR006549">
    <property type="entry name" value="HAD-SF_hydro_IIIA"/>
</dbReference>
<evidence type="ECO:0000313" key="1">
    <source>
        <dbReference type="EMBL" id="MFC7748539.1"/>
    </source>
</evidence>
<dbReference type="InterPro" id="IPR023214">
    <property type="entry name" value="HAD_sf"/>
</dbReference>
<reference evidence="2" key="1">
    <citation type="journal article" date="2019" name="Int. J. Syst. Evol. Microbiol.">
        <title>The Global Catalogue of Microorganisms (GCM) 10K type strain sequencing project: providing services to taxonomists for standard genome sequencing and annotation.</title>
        <authorList>
            <consortium name="The Broad Institute Genomics Platform"/>
            <consortium name="The Broad Institute Genome Sequencing Center for Infectious Disease"/>
            <person name="Wu L."/>
            <person name="Ma J."/>
        </authorList>
    </citation>
    <scope>NUCLEOTIDE SEQUENCE [LARGE SCALE GENOMIC DNA]</scope>
    <source>
        <strain evidence="2">JCM 18657</strain>
    </source>
</reference>
<dbReference type="Pfam" id="PF09419">
    <property type="entry name" value="PGP_phosphatase"/>
    <property type="match status" value="1"/>
</dbReference>
<dbReference type="NCBIfam" id="TIGR01549">
    <property type="entry name" value="HAD-SF-IA-v1"/>
    <property type="match status" value="1"/>
</dbReference>
<accession>A0ABW2V168</accession>
<dbReference type="NCBIfam" id="TIGR01662">
    <property type="entry name" value="HAD-SF-IIIA"/>
    <property type="match status" value="1"/>
</dbReference>
<organism evidence="1 2">
    <name type="scientific">Paenibacillus thermoaerophilus</name>
    <dbReference type="NCBI Taxonomy" id="1215385"/>
    <lineage>
        <taxon>Bacteria</taxon>
        <taxon>Bacillati</taxon>
        <taxon>Bacillota</taxon>
        <taxon>Bacilli</taxon>
        <taxon>Bacillales</taxon>
        <taxon>Paenibacillaceae</taxon>
        <taxon>Paenibacillus</taxon>
    </lineage>
</organism>
<dbReference type="Proteomes" id="UP001596528">
    <property type="component" value="Unassembled WGS sequence"/>
</dbReference>
<sequence>MFDKLRPHQIVRTIYDIDLQELKSRGIRGIITDLDNTLVGARDPVATPELVEWLDRVRQEGFQVVIVSNNNRSRVSVFAAPLQLPFIPAARKPMNKSFRKALSLMGLSSRQAVVIGDQMLTDVLGGNRMGLHTIMVLPVSPKDEGFLTRVNRTLERVAVRWMKRRGIALWEERK</sequence>
<name>A0ABW2V168_9BACL</name>
<dbReference type="CDD" id="cd16416">
    <property type="entry name" value="HAD_BsYqeG-like"/>
    <property type="match status" value="1"/>
</dbReference>
<dbReference type="PANTHER" id="PTHR19288:SF25">
    <property type="entry name" value="PHOSPHATIDYLGLYCEROPHOSPHATASE GEP4, MITOCHONDRIAL"/>
    <property type="match status" value="1"/>
</dbReference>
<gene>
    <name evidence="1" type="ORF">ACFQWB_01090</name>
</gene>
<dbReference type="EMBL" id="JBHTGQ010000002">
    <property type="protein sequence ID" value="MFC7748539.1"/>
    <property type="molecule type" value="Genomic_DNA"/>
</dbReference>